<dbReference type="PANTHER" id="PTHR43542">
    <property type="entry name" value="METHYLTRANSFERASE"/>
    <property type="match status" value="1"/>
</dbReference>
<dbReference type="OrthoDB" id="9803017at2"/>
<dbReference type="PIRSF" id="PIRSF004553">
    <property type="entry name" value="CHP00095"/>
    <property type="match status" value="1"/>
</dbReference>
<dbReference type="KEGG" id="mpec:B9O19_01921"/>
<evidence type="ECO:0000313" key="4">
    <source>
        <dbReference type="Proteomes" id="UP000235589"/>
    </source>
</evidence>
<dbReference type="InterPro" id="IPR004398">
    <property type="entry name" value="RNA_MeTrfase_RsmD"/>
</dbReference>
<dbReference type="GO" id="GO:0003676">
    <property type="term" value="F:nucleic acid binding"/>
    <property type="evidence" value="ECO:0007669"/>
    <property type="project" value="InterPro"/>
</dbReference>
<dbReference type="SUPFAM" id="SSF53335">
    <property type="entry name" value="S-adenosyl-L-methionine-dependent methyltransferases"/>
    <property type="match status" value="1"/>
</dbReference>
<dbReference type="PROSITE" id="PS00092">
    <property type="entry name" value="N6_MTASE"/>
    <property type="match status" value="1"/>
</dbReference>
<dbReference type="CDD" id="cd02440">
    <property type="entry name" value="AdoMet_MTases"/>
    <property type="match status" value="1"/>
</dbReference>
<dbReference type="AlphaFoldDB" id="A0A2K9P5M8"/>
<name>A0A2K9P5M8_9FIRM</name>
<evidence type="ECO:0000313" key="3">
    <source>
        <dbReference type="EMBL" id="AUO20068.1"/>
    </source>
</evidence>
<dbReference type="Gene3D" id="3.40.50.150">
    <property type="entry name" value="Vaccinia Virus protein VP39"/>
    <property type="match status" value="1"/>
</dbReference>
<proteinExistence type="predicted"/>
<keyword evidence="4" id="KW-1185">Reference proteome</keyword>
<evidence type="ECO:0000256" key="1">
    <source>
        <dbReference type="ARBA" id="ARBA00022603"/>
    </source>
</evidence>
<organism evidence="3 4">
    <name type="scientific">Monoglobus pectinilyticus</name>
    <dbReference type="NCBI Taxonomy" id="1981510"/>
    <lineage>
        <taxon>Bacteria</taxon>
        <taxon>Bacillati</taxon>
        <taxon>Bacillota</taxon>
        <taxon>Clostridia</taxon>
        <taxon>Monoglobales</taxon>
        <taxon>Monoglobaceae</taxon>
        <taxon>Monoglobus</taxon>
    </lineage>
</organism>
<dbReference type="Proteomes" id="UP000235589">
    <property type="component" value="Chromosome"/>
</dbReference>
<dbReference type="GeneID" id="98063299"/>
<accession>A0A2K9P5M8</accession>
<dbReference type="EMBL" id="CP020991">
    <property type="protein sequence ID" value="AUO20068.1"/>
    <property type="molecule type" value="Genomic_DNA"/>
</dbReference>
<dbReference type="RefSeq" id="WP_158648978.1">
    <property type="nucleotide sequence ID" value="NZ_CP020991.1"/>
</dbReference>
<dbReference type="GO" id="GO:0008168">
    <property type="term" value="F:methyltransferase activity"/>
    <property type="evidence" value="ECO:0007669"/>
    <property type="project" value="UniProtKB-KW"/>
</dbReference>
<dbReference type="GO" id="GO:0031167">
    <property type="term" value="P:rRNA methylation"/>
    <property type="evidence" value="ECO:0007669"/>
    <property type="project" value="InterPro"/>
</dbReference>
<keyword evidence="2 3" id="KW-0808">Transferase</keyword>
<dbReference type="Pfam" id="PF03602">
    <property type="entry name" value="Cons_hypoth95"/>
    <property type="match status" value="1"/>
</dbReference>
<reference evidence="3 4" key="1">
    <citation type="submission" date="2017-04" db="EMBL/GenBank/DDBJ databases">
        <title>Monoglobus pectinilyticus 14 draft genome.</title>
        <authorList>
            <person name="Kim C."/>
            <person name="Rosendale D.I."/>
            <person name="Kelly W.J."/>
            <person name="Tannock G.W."/>
            <person name="Patchett M.L."/>
            <person name="Jordens J.Z."/>
        </authorList>
    </citation>
    <scope>NUCLEOTIDE SEQUENCE [LARGE SCALE GENOMIC DNA]</scope>
    <source>
        <strain evidence="3 4">14</strain>
    </source>
</reference>
<dbReference type="NCBIfam" id="TIGR00095">
    <property type="entry name" value="16S rRNA (guanine(966)-N(2))-methyltransferase RsmD"/>
    <property type="match status" value="1"/>
</dbReference>
<dbReference type="InterPro" id="IPR029063">
    <property type="entry name" value="SAM-dependent_MTases_sf"/>
</dbReference>
<evidence type="ECO:0000256" key="2">
    <source>
        <dbReference type="ARBA" id="ARBA00022679"/>
    </source>
</evidence>
<keyword evidence="1 3" id="KW-0489">Methyltransferase</keyword>
<dbReference type="PANTHER" id="PTHR43542:SF1">
    <property type="entry name" value="METHYLTRANSFERASE"/>
    <property type="match status" value="1"/>
</dbReference>
<sequence length="196" mass="21657">MRIISGKKRGYKLASPLGDGTRPTTDRVKESLFNIIQMRFPCRLVLDLFAGSGALGIEALSRGADCAVFVENSRKSAELVNNNLNGSGLQEFSVLYQTDAINFLDKLYDGDVMVTLDGKSIPFKLTHGFDIIFLDPPYNKGLLVKSLNKIYEYNLLSENGIIVAETETDGEDITSTGFDILKSSRYGKTVITVMQR</sequence>
<dbReference type="InterPro" id="IPR002052">
    <property type="entry name" value="DNA_methylase_N6_adenine_CS"/>
</dbReference>
<gene>
    <name evidence="3" type="ORF">B9O19_01921</name>
</gene>
<protein>
    <submittedName>
        <fullName evidence="3">16S rRNA (Guanine(966)-N(2))-methyltransferase RsmD</fullName>
    </submittedName>
</protein>